<proteinExistence type="predicted"/>
<dbReference type="HOGENOM" id="CLU_3078680_0_0_4"/>
<evidence type="ECO:0000313" key="1">
    <source>
        <dbReference type="EMBL" id="AIY41470.1"/>
    </source>
</evidence>
<keyword evidence="2" id="KW-1185">Reference proteome</keyword>
<dbReference type="AlphaFoldDB" id="A0A0A1FCG7"/>
<name>A0A0A1FCG7_9BURK</name>
<organism evidence="1 2">
    <name type="scientific">Collimonas arenae</name>
    <dbReference type="NCBI Taxonomy" id="279058"/>
    <lineage>
        <taxon>Bacteria</taxon>
        <taxon>Pseudomonadati</taxon>
        <taxon>Pseudomonadota</taxon>
        <taxon>Betaproteobacteria</taxon>
        <taxon>Burkholderiales</taxon>
        <taxon>Oxalobacteraceae</taxon>
        <taxon>Collimonas</taxon>
    </lineage>
</organism>
<dbReference type="Proteomes" id="UP000030302">
    <property type="component" value="Chromosome"/>
</dbReference>
<reference evidence="2" key="1">
    <citation type="journal article" date="2014" name="Soil Biol. Biochem.">
        <title>Structure and function of bacterial communities in ageing soils: Insights from the Mendocino ecological staircase.</title>
        <authorList>
            <person name="Uroz S."/>
            <person name="Tech J.J."/>
            <person name="Sawaya N.A."/>
            <person name="Frey-Klett P."/>
            <person name="Leveau J.H.J."/>
        </authorList>
    </citation>
    <scope>NUCLEOTIDE SEQUENCE [LARGE SCALE GENOMIC DNA]</scope>
    <source>
        <strain evidence="2">Cal35</strain>
    </source>
</reference>
<protein>
    <submittedName>
        <fullName evidence="1">Uncharacterized protein</fullName>
    </submittedName>
</protein>
<dbReference type="EMBL" id="CP009962">
    <property type="protein sequence ID" value="AIY41470.1"/>
    <property type="molecule type" value="Genomic_DNA"/>
</dbReference>
<evidence type="ECO:0000313" key="2">
    <source>
        <dbReference type="Proteomes" id="UP000030302"/>
    </source>
</evidence>
<gene>
    <name evidence="1" type="ORF">LT85_2312</name>
</gene>
<dbReference type="KEGG" id="care:LT85_2312"/>
<accession>A0A0A1FCG7</accession>
<sequence length="52" mass="6202">MSGYFRSHILKSGFPKKMILMGLIFTSKVKIKMSIRFYQFIEKILILKMSRD</sequence>